<dbReference type="PANTHER" id="PTHR43218">
    <property type="entry name" value="PHOSPHORIBOSYLTRANSFERASE-RELATED"/>
    <property type="match status" value="1"/>
</dbReference>
<comment type="caution">
    <text evidence="2">The sequence shown here is derived from an EMBL/GenBank/DDBJ whole genome shotgun (WGS) entry which is preliminary data.</text>
</comment>
<proteinExistence type="predicted"/>
<dbReference type="EMBL" id="MFDE01000036">
    <property type="protein sequence ID" value="OGE37824.1"/>
    <property type="molecule type" value="Genomic_DNA"/>
</dbReference>
<name>A0A1F5KAK6_9BACT</name>
<evidence type="ECO:0000313" key="3">
    <source>
        <dbReference type="Proteomes" id="UP000176527"/>
    </source>
</evidence>
<dbReference type="CDD" id="cd06223">
    <property type="entry name" value="PRTases_typeI"/>
    <property type="match status" value="1"/>
</dbReference>
<dbReference type="Gene3D" id="3.30.1310.20">
    <property type="entry name" value="PRTase-like"/>
    <property type="match status" value="1"/>
</dbReference>
<dbReference type="Pfam" id="PF00156">
    <property type="entry name" value="Pribosyltran"/>
    <property type="match status" value="1"/>
</dbReference>
<gene>
    <name evidence="2" type="ORF">A3F00_03200</name>
</gene>
<evidence type="ECO:0000259" key="1">
    <source>
        <dbReference type="Pfam" id="PF00156"/>
    </source>
</evidence>
<protein>
    <recommendedName>
        <fullName evidence="1">Phosphoribosyltransferase domain-containing protein</fullName>
    </recommendedName>
</protein>
<evidence type="ECO:0000313" key="2">
    <source>
        <dbReference type="EMBL" id="OGE37824.1"/>
    </source>
</evidence>
<dbReference type="Proteomes" id="UP000176527">
    <property type="component" value="Unassembled WGS sequence"/>
</dbReference>
<dbReference type="InterPro" id="IPR029057">
    <property type="entry name" value="PRTase-like"/>
</dbReference>
<sequence length="221" mass="24588">MKIFKDRKAAGKLLAERLKDTHADLVLGIPRGGVVVAAEVAKKLKLPLDIIVTRKIGVPNQPELALGAIDPDGEAVFDQDLLDQLRMDNGQLKIKIQEEWKELKRREDLYGITHERGRLSRLEGKTVILIDDGMATGATVQAAVRYLKRHGASIILAIPVASKSALEKVTRELASHPERAKRVEGSNNIIVMETPDDFRSVGQFYHEFEPVEDEEVVQLLS</sequence>
<dbReference type="PANTHER" id="PTHR43218:SF1">
    <property type="entry name" value="PHOSPHORIBOSYLTRANSFERASE"/>
    <property type="match status" value="1"/>
</dbReference>
<feature type="domain" description="Phosphoribosyltransferase" evidence="1">
    <location>
        <begin position="9"/>
        <end position="168"/>
    </location>
</feature>
<reference evidence="2 3" key="1">
    <citation type="journal article" date="2016" name="Nat. Commun.">
        <title>Thousands of microbial genomes shed light on interconnected biogeochemical processes in an aquifer system.</title>
        <authorList>
            <person name="Anantharaman K."/>
            <person name="Brown C.T."/>
            <person name="Hug L.A."/>
            <person name="Sharon I."/>
            <person name="Castelle C.J."/>
            <person name="Probst A.J."/>
            <person name="Thomas B.C."/>
            <person name="Singh A."/>
            <person name="Wilkins M.J."/>
            <person name="Karaoz U."/>
            <person name="Brodie E.L."/>
            <person name="Williams K.H."/>
            <person name="Hubbard S.S."/>
            <person name="Banfield J.F."/>
        </authorList>
    </citation>
    <scope>NUCLEOTIDE SEQUENCE [LARGE SCALE GENOMIC DNA]</scope>
</reference>
<dbReference type="AlphaFoldDB" id="A0A1F5KAK6"/>
<dbReference type="SUPFAM" id="SSF53271">
    <property type="entry name" value="PRTase-like"/>
    <property type="match status" value="1"/>
</dbReference>
<organism evidence="2 3">
    <name type="scientific">Candidatus Daviesbacteria bacterium RIFCSPHIGHO2_12_FULL_37_11</name>
    <dbReference type="NCBI Taxonomy" id="1797777"/>
    <lineage>
        <taxon>Bacteria</taxon>
        <taxon>Candidatus Daviesiibacteriota</taxon>
    </lineage>
</organism>
<dbReference type="InterPro" id="IPR000836">
    <property type="entry name" value="PRTase_dom"/>
</dbReference>
<dbReference type="Gene3D" id="3.40.50.2020">
    <property type="match status" value="1"/>
</dbReference>
<accession>A0A1F5KAK6</accession>